<gene>
    <name evidence="5" type="ORF">BJ981_001528</name>
</gene>
<dbReference type="Gene3D" id="1.20.120.530">
    <property type="entry name" value="GntR ligand-binding domain-like"/>
    <property type="match status" value="1"/>
</dbReference>
<keyword evidence="2 5" id="KW-0238">DNA-binding</keyword>
<dbReference type="InterPro" id="IPR036390">
    <property type="entry name" value="WH_DNA-bd_sf"/>
</dbReference>
<organism evidence="5 6">
    <name type="scientific">Sphaerisporangium krabiense</name>
    <dbReference type="NCBI Taxonomy" id="763782"/>
    <lineage>
        <taxon>Bacteria</taxon>
        <taxon>Bacillati</taxon>
        <taxon>Actinomycetota</taxon>
        <taxon>Actinomycetes</taxon>
        <taxon>Streptosporangiales</taxon>
        <taxon>Streptosporangiaceae</taxon>
        <taxon>Sphaerisporangium</taxon>
    </lineage>
</organism>
<dbReference type="SMART" id="SM00345">
    <property type="entry name" value="HTH_GNTR"/>
    <property type="match status" value="1"/>
</dbReference>
<dbReference type="CDD" id="cd07377">
    <property type="entry name" value="WHTH_GntR"/>
    <property type="match status" value="1"/>
</dbReference>
<evidence type="ECO:0000313" key="6">
    <source>
        <dbReference type="Proteomes" id="UP000588112"/>
    </source>
</evidence>
<name>A0A7W8Z1R2_9ACTN</name>
<keyword evidence="1" id="KW-0805">Transcription regulation</keyword>
<dbReference type="InterPro" id="IPR000485">
    <property type="entry name" value="AsnC-type_HTH_dom"/>
</dbReference>
<dbReference type="AlphaFoldDB" id="A0A7W8Z1R2"/>
<protein>
    <submittedName>
        <fullName evidence="5">DNA-binding GntR family transcriptional regulator</fullName>
    </submittedName>
</protein>
<evidence type="ECO:0000256" key="1">
    <source>
        <dbReference type="ARBA" id="ARBA00023015"/>
    </source>
</evidence>
<feature type="domain" description="HTH gntR-type" evidence="4">
    <location>
        <begin position="10"/>
        <end position="77"/>
    </location>
</feature>
<dbReference type="SMART" id="SM00895">
    <property type="entry name" value="FCD"/>
    <property type="match status" value="1"/>
</dbReference>
<proteinExistence type="predicted"/>
<dbReference type="Gene3D" id="1.10.10.10">
    <property type="entry name" value="Winged helix-like DNA-binding domain superfamily/Winged helix DNA-binding domain"/>
    <property type="match status" value="1"/>
</dbReference>
<dbReference type="GO" id="GO:0003700">
    <property type="term" value="F:DNA-binding transcription factor activity"/>
    <property type="evidence" value="ECO:0007669"/>
    <property type="project" value="InterPro"/>
</dbReference>
<accession>A0A7W8Z1R2</accession>
<evidence type="ECO:0000256" key="2">
    <source>
        <dbReference type="ARBA" id="ARBA00023125"/>
    </source>
</evidence>
<dbReference type="RefSeq" id="WP_184609320.1">
    <property type="nucleotide sequence ID" value="NZ_JACHBR010000001.1"/>
</dbReference>
<evidence type="ECO:0000313" key="5">
    <source>
        <dbReference type="EMBL" id="MBB5625829.1"/>
    </source>
</evidence>
<dbReference type="InterPro" id="IPR000524">
    <property type="entry name" value="Tscrpt_reg_HTH_GntR"/>
</dbReference>
<dbReference type="GO" id="GO:0043565">
    <property type="term" value="F:sequence-specific DNA binding"/>
    <property type="evidence" value="ECO:0007669"/>
    <property type="project" value="InterPro"/>
</dbReference>
<dbReference type="InterPro" id="IPR008920">
    <property type="entry name" value="TF_FadR/GntR_C"/>
</dbReference>
<reference evidence="5 6" key="1">
    <citation type="submission" date="2020-08" db="EMBL/GenBank/DDBJ databases">
        <title>Sequencing the genomes of 1000 actinobacteria strains.</title>
        <authorList>
            <person name="Klenk H.-P."/>
        </authorList>
    </citation>
    <scope>NUCLEOTIDE SEQUENCE [LARGE SCALE GENOMIC DNA]</scope>
    <source>
        <strain evidence="5 6">DSM 45790</strain>
    </source>
</reference>
<dbReference type="PRINTS" id="PR00033">
    <property type="entry name" value="HTHASNC"/>
</dbReference>
<dbReference type="SUPFAM" id="SSF48008">
    <property type="entry name" value="GntR ligand-binding domain-like"/>
    <property type="match status" value="1"/>
</dbReference>
<keyword evidence="6" id="KW-1185">Reference proteome</keyword>
<dbReference type="PROSITE" id="PS50949">
    <property type="entry name" value="HTH_GNTR"/>
    <property type="match status" value="1"/>
</dbReference>
<sequence length="241" mass="26842">MRTPLRLRVLSAKDVVIEEIRALIYNGTMASGARISTDELAERFGVSRTPVRDALQQLSVEGLVTIAPRVGVFVREISPQEITDVYQIKTALEPMMAAWAAERGTPEQRAAFREAFDELERLARSNNVQEYVRALEERREALLAMARSDGLRDSFAVLDGRVRLLRFRNLSQPGRLLESAAQHRSIAEAIEAGDPDAAYIAMRDHMLDATARVRLLVVTAHPNGEPASTVYSKLSKRTEGD</sequence>
<dbReference type="SUPFAM" id="SSF46785">
    <property type="entry name" value="Winged helix' DNA-binding domain"/>
    <property type="match status" value="1"/>
</dbReference>
<evidence type="ECO:0000259" key="4">
    <source>
        <dbReference type="PROSITE" id="PS50949"/>
    </source>
</evidence>
<dbReference type="PANTHER" id="PTHR43537">
    <property type="entry name" value="TRANSCRIPTIONAL REGULATOR, GNTR FAMILY"/>
    <property type="match status" value="1"/>
</dbReference>
<dbReference type="Pfam" id="PF07729">
    <property type="entry name" value="FCD"/>
    <property type="match status" value="1"/>
</dbReference>
<dbReference type="PANTHER" id="PTHR43537:SF44">
    <property type="entry name" value="GNTR FAMILY REGULATORY PROTEIN"/>
    <property type="match status" value="1"/>
</dbReference>
<keyword evidence="3" id="KW-0804">Transcription</keyword>
<comment type="caution">
    <text evidence="5">The sequence shown here is derived from an EMBL/GenBank/DDBJ whole genome shotgun (WGS) entry which is preliminary data.</text>
</comment>
<dbReference type="PRINTS" id="PR00035">
    <property type="entry name" value="HTHGNTR"/>
</dbReference>
<dbReference type="EMBL" id="JACHBR010000001">
    <property type="protein sequence ID" value="MBB5625829.1"/>
    <property type="molecule type" value="Genomic_DNA"/>
</dbReference>
<dbReference type="InterPro" id="IPR011711">
    <property type="entry name" value="GntR_C"/>
</dbReference>
<dbReference type="Proteomes" id="UP000588112">
    <property type="component" value="Unassembled WGS sequence"/>
</dbReference>
<dbReference type="Pfam" id="PF00392">
    <property type="entry name" value="GntR"/>
    <property type="match status" value="1"/>
</dbReference>
<dbReference type="InterPro" id="IPR036388">
    <property type="entry name" value="WH-like_DNA-bd_sf"/>
</dbReference>
<evidence type="ECO:0000256" key="3">
    <source>
        <dbReference type="ARBA" id="ARBA00023163"/>
    </source>
</evidence>